<keyword evidence="8" id="KW-0642">Proline metabolism</keyword>
<evidence type="ECO:0000313" key="11">
    <source>
        <dbReference type="EMBL" id="BCR06384.1"/>
    </source>
</evidence>
<proteinExistence type="predicted"/>
<dbReference type="SUPFAM" id="SSF51730">
    <property type="entry name" value="FAD-linked oxidoreductase"/>
    <property type="match status" value="1"/>
</dbReference>
<dbReference type="PANTHER" id="PTHR13914:SF0">
    <property type="entry name" value="PROLINE DEHYDROGENASE 1, MITOCHONDRIAL"/>
    <property type="match status" value="1"/>
</dbReference>
<dbReference type="Pfam" id="PF01619">
    <property type="entry name" value="Pro_dh"/>
    <property type="match status" value="1"/>
</dbReference>
<dbReference type="InterPro" id="IPR008219">
    <property type="entry name" value="PRODH_bac_arc"/>
</dbReference>
<dbReference type="Proteomes" id="UP001319827">
    <property type="component" value="Chromosome"/>
</dbReference>
<evidence type="ECO:0000256" key="3">
    <source>
        <dbReference type="ARBA" id="ARBA00012695"/>
    </source>
</evidence>
<reference evidence="11 12" key="2">
    <citation type="journal article" date="2021" name="Int. J. Syst. Evol. Microbiol.">
        <title>Isolation and Polyphasic Characterization of Desulfuromonas versatilis sp. Nov., an Electrogenic Bacteria Capable of Versatile Metabolism Isolated from a Graphene Oxide-Reducing Enrichment Culture.</title>
        <authorList>
            <person name="Xie L."/>
            <person name="Yoshida N."/>
            <person name="Ishii S."/>
            <person name="Meng L."/>
        </authorList>
    </citation>
    <scope>NUCLEOTIDE SEQUENCE [LARGE SCALE GENOMIC DNA]</scope>
    <source>
        <strain evidence="11 12">NIT-T3</strain>
    </source>
</reference>
<dbReference type="Gene3D" id="3.20.20.220">
    <property type="match status" value="1"/>
</dbReference>
<keyword evidence="12" id="KW-1185">Reference proteome</keyword>
<evidence type="ECO:0000256" key="2">
    <source>
        <dbReference type="ARBA" id="ARBA00004739"/>
    </source>
</evidence>
<keyword evidence="7" id="KW-0560">Oxidoreductase</keyword>
<feature type="domain" description="Proline dehydrogenase" evidence="10">
    <location>
        <begin position="40"/>
        <end position="286"/>
    </location>
</feature>
<dbReference type="InterPro" id="IPR015659">
    <property type="entry name" value="Proline_oxidase"/>
</dbReference>
<evidence type="ECO:0000256" key="4">
    <source>
        <dbReference type="ARBA" id="ARBA00022630"/>
    </source>
</evidence>
<reference evidence="11 12" key="1">
    <citation type="journal article" date="2016" name="C (Basel)">
        <title>Selective Growth of and Electricity Production by Marine Exoelectrogenic Bacteria in Self-Aggregated Hydrogel of Microbially Reduced Graphene Oxide.</title>
        <authorList>
            <person name="Yoshida N."/>
            <person name="Goto Y."/>
            <person name="Miyata Y."/>
        </authorList>
    </citation>
    <scope>NUCLEOTIDE SEQUENCE [LARGE SCALE GENOMIC DNA]</scope>
    <source>
        <strain evidence="11 12">NIT-T3</strain>
    </source>
</reference>
<protein>
    <recommendedName>
        <fullName evidence="3">proline dehydrogenase</fullName>
        <ecNumber evidence="3">1.5.5.2</ecNumber>
    </recommendedName>
</protein>
<sequence length="302" mass="35068">MSLFNLLVSKTIMHIPGPMVGYFARDYIAGEKLQDAVNVTREFNSQGIMSTIDVLGEFITTLDQARGFKEQCLEILHAIDREKLDANLSLKPTQMGLLLDKQQAFANIREIVALADRYQNFVRIDMEDISCTDDTIDFYRRLREEFPGRVGVVLQSYLRRTPADIESLSDQPMNFRLCKGIYNEPRSAAYKDPAVINRSFVHCLDKMFQNKAYVGIATHDEKLVFEALRLIENYGLKREDYEFQMLLGVDEELRRIIVDAGHRLRVYVPFGESWLPYSRRRLKENPMIAQHALRQMLGLKRY</sequence>
<evidence type="ECO:0000256" key="7">
    <source>
        <dbReference type="ARBA" id="ARBA00023002"/>
    </source>
</evidence>
<evidence type="ECO:0000256" key="8">
    <source>
        <dbReference type="ARBA" id="ARBA00023062"/>
    </source>
</evidence>
<evidence type="ECO:0000256" key="6">
    <source>
        <dbReference type="ARBA" id="ARBA00022827"/>
    </source>
</evidence>
<keyword evidence="5" id="KW-0547">Nucleotide-binding</keyword>
<dbReference type="PANTHER" id="PTHR13914">
    <property type="entry name" value="PROLINE OXIDASE"/>
    <property type="match status" value="1"/>
</dbReference>
<comment type="cofactor">
    <cofactor evidence="1">
        <name>FAD</name>
        <dbReference type="ChEBI" id="CHEBI:57692"/>
    </cofactor>
</comment>
<comment type="catalytic activity">
    <reaction evidence="9">
        <text>L-proline + a quinone = (S)-1-pyrroline-5-carboxylate + a quinol + H(+)</text>
        <dbReference type="Rhea" id="RHEA:23784"/>
        <dbReference type="ChEBI" id="CHEBI:15378"/>
        <dbReference type="ChEBI" id="CHEBI:17388"/>
        <dbReference type="ChEBI" id="CHEBI:24646"/>
        <dbReference type="ChEBI" id="CHEBI:60039"/>
        <dbReference type="ChEBI" id="CHEBI:132124"/>
        <dbReference type="EC" id="1.5.5.2"/>
    </reaction>
</comment>
<name>A0ABM8I0N3_9BACT</name>
<dbReference type="PIRSF" id="PIRSF000196">
    <property type="entry name" value="Pro_dehydrog"/>
    <property type="match status" value="1"/>
</dbReference>
<comment type="pathway">
    <text evidence="2">Amino-acid degradation; L-proline degradation into L-glutamate; L-glutamate from L-proline: step 1/2.</text>
</comment>
<gene>
    <name evidence="11" type="ORF">DESUT3_34530</name>
</gene>
<dbReference type="RefSeq" id="WP_221249765.1">
    <property type="nucleotide sequence ID" value="NZ_AP024355.1"/>
</dbReference>
<evidence type="ECO:0000256" key="1">
    <source>
        <dbReference type="ARBA" id="ARBA00001974"/>
    </source>
</evidence>
<evidence type="ECO:0000313" key="12">
    <source>
        <dbReference type="Proteomes" id="UP001319827"/>
    </source>
</evidence>
<organism evidence="11 12">
    <name type="scientific">Desulfuromonas versatilis</name>
    <dbReference type="NCBI Taxonomy" id="2802975"/>
    <lineage>
        <taxon>Bacteria</taxon>
        <taxon>Pseudomonadati</taxon>
        <taxon>Thermodesulfobacteriota</taxon>
        <taxon>Desulfuromonadia</taxon>
        <taxon>Desulfuromonadales</taxon>
        <taxon>Desulfuromonadaceae</taxon>
        <taxon>Desulfuromonas</taxon>
    </lineage>
</organism>
<evidence type="ECO:0000256" key="9">
    <source>
        <dbReference type="ARBA" id="ARBA00048779"/>
    </source>
</evidence>
<accession>A0ABM8I0N3</accession>
<dbReference type="EMBL" id="AP024355">
    <property type="protein sequence ID" value="BCR06384.1"/>
    <property type="molecule type" value="Genomic_DNA"/>
</dbReference>
<evidence type="ECO:0000259" key="10">
    <source>
        <dbReference type="Pfam" id="PF01619"/>
    </source>
</evidence>
<dbReference type="InterPro" id="IPR029041">
    <property type="entry name" value="FAD-linked_oxidoreductase-like"/>
</dbReference>
<dbReference type="InterPro" id="IPR002872">
    <property type="entry name" value="Proline_DH_dom"/>
</dbReference>
<keyword evidence="6" id="KW-0274">FAD</keyword>
<dbReference type="EC" id="1.5.5.2" evidence="3"/>
<evidence type="ECO:0000256" key="5">
    <source>
        <dbReference type="ARBA" id="ARBA00022741"/>
    </source>
</evidence>
<keyword evidence="4" id="KW-0285">Flavoprotein</keyword>